<feature type="compositionally biased region" description="Low complexity" evidence="1">
    <location>
        <begin position="25"/>
        <end position="44"/>
    </location>
</feature>
<protein>
    <recommendedName>
        <fullName evidence="2">AMIN-like domain-containing protein</fullName>
    </recommendedName>
</protein>
<sequence length="206" mass="20744">MRSGSAVHLAVAALVLVACTDQVDGVASPGPAGSSTAPPSGGSTAPPPVPSPRDEQLPDDPSFPTDTTPDSGPAQPGADEDPAGSQRVQGLRFDSDEGSTRLVVDLSGSGVPEWTVGYSPPTGPGGDRVDIQGEAFLRVQVRTGAQPGGRSTSRISLSPGPVAEALTTGLAEGTEEILLGVRGGELPFRAFALTDPGRIVIDVRSG</sequence>
<organism evidence="3">
    <name type="scientific">uncultured Blastococcus sp</name>
    <dbReference type="NCBI Taxonomy" id="217144"/>
    <lineage>
        <taxon>Bacteria</taxon>
        <taxon>Bacillati</taxon>
        <taxon>Actinomycetota</taxon>
        <taxon>Actinomycetes</taxon>
        <taxon>Geodermatophilales</taxon>
        <taxon>Geodermatophilaceae</taxon>
        <taxon>Blastococcus</taxon>
        <taxon>environmental samples</taxon>
    </lineage>
</organism>
<dbReference type="EMBL" id="CADCTN010000004">
    <property type="protein sequence ID" value="CAA9211565.1"/>
    <property type="molecule type" value="Genomic_DNA"/>
</dbReference>
<gene>
    <name evidence="3" type="ORF">AVDCRST_MAG52-57</name>
</gene>
<feature type="region of interest" description="Disordered" evidence="1">
    <location>
        <begin position="24"/>
        <end position="100"/>
    </location>
</feature>
<evidence type="ECO:0000313" key="3">
    <source>
        <dbReference type="EMBL" id="CAA9211565.1"/>
    </source>
</evidence>
<evidence type="ECO:0000256" key="1">
    <source>
        <dbReference type="SAM" id="MobiDB-lite"/>
    </source>
</evidence>
<accession>A0A6J4H1F2</accession>
<feature type="domain" description="AMIN-like" evidence="2">
    <location>
        <begin position="87"/>
        <end position="204"/>
    </location>
</feature>
<dbReference type="InterPro" id="IPR056303">
    <property type="entry name" value="AMIN-like"/>
</dbReference>
<dbReference type="Pfam" id="PF24837">
    <property type="entry name" value="AMIN-like"/>
    <property type="match status" value="1"/>
</dbReference>
<dbReference type="AlphaFoldDB" id="A0A6J4H1F2"/>
<feature type="compositionally biased region" description="Low complexity" evidence="1">
    <location>
        <begin position="59"/>
        <end position="71"/>
    </location>
</feature>
<evidence type="ECO:0000259" key="2">
    <source>
        <dbReference type="Pfam" id="PF24837"/>
    </source>
</evidence>
<reference evidence="3" key="1">
    <citation type="submission" date="2020-02" db="EMBL/GenBank/DDBJ databases">
        <authorList>
            <person name="Meier V. D."/>
        </authorList>
    </citation>
    <scope>NUCLEOTIDE SEQUENCE</scope>
    <source>
        <strain evidence="3">AVDCRST_MAG52</strain>
    </source>
</reference>
<proteinExistence type="predicted"/>
<name>A0A6J4H1F2_9ACTN</name>
<dbReference type="PROSITE" id="PS51257">
    <property type="entry name" value="PROKAR_LIPOPROTEIN"/>
    <property type="match status" value="1"/>
</dbReference>